<feature type="compositionally biased region" description="Basic and acidic residues" evidence="1">
    <location>
        <begin position="1622"/>
        <end position="1641"/>
    </location>
</feature>
<protein>
    <submittedName>
        <fullName evidence="3">PH domain</fullName>
    </submittedName>
</protein>
<evidence type="ECO:0000313" key="4">
    <source>
        <dbReference type="Proteomes" id="UP000717585"/>
    </source>
</evidence>
<feature type="domain" description="PH" evidence="2">
    <location>
        <begin position="577"/>
        <end position="673"/>
    </location>
</feature>
<dbReference type="SUPFAM" id="SSF50729">
    <property type="entry name" value="PH domain-like"/>
    <property type="match status" value="6"/>
</dbReference>
<proteinExistence type="predicted"/>
<name>A0A8J6AZ98_9EUKA</name>
<feature type="domain" description="PH" evidence="2">
    <location>
        <begin position="329"/>
        <end position="428"/>
    </location>
</feature>
<feature type="region of interest" description="Disordered" evidence="1">
    <location>
        <begin position="1622"/>
        <end position="1669"/>
    </location>
</feature>
<dbReference type="EMBL" id="JAHDYR010000007">
    <property type="protein sequence ID" value="KAG9395975.1"/>
    <property type="molecule type" value="Genomic_DNA"/>
</dbReference>
<dbReference type="OrthoDB" id="2157866at2759"/>
<feature type="domain" description="PH" evidence="2">
    <location>
        <begin position="1087"/>
        <end position="1185"/>
    </location>
</feature>
<feature type="domain" description="PH" evidence="2">
    <location>
        <begin position="1750"/>
        <end position="1891"/>
    </location>
</feature>
<feature type="compositionally biased region" description="Acidic residues" evidence="1">
    <location>
        <begin position="1651"/>
        <end position="1665"/>
    </location>
</feature>
<dbReference type="SMART" id="SM00568">
    <property type="entry name" value="GRAM"/>
    <property type="match status" value="4"/>
</dbReference>
<dbReference type="InterPro" id="IPR011993">
    <property type="entry name" value="PH-like_dom_sf"/>
</dbReference>
<feature type="compositionally biased region" description="Acidic residues" evidence="1">
    <location>
        <begin position="1827"/>
        <end position="1846"/>
    </location>
</feature>
<feature type="region of interest" description="Disordered" evidence="1">
    <location>
        <begin position="1823"/>
        <end position="1850"/>
    </location>
</feature>
<gene>
    <name evidence="3" type="ORF">J8273_2324</name>
</gene>
<dbReference type="Proteomes" id="UP000717585">
    <property type="component" value="Unassembled WGS sequence"/>
</dbReference>
<dbReference type="CDD" id="cd00821">
    <property type="entry name" value="PH"/>
    <property type="match status" value="5"/>
</dbReference>
<dbReference type="Pfam" id="PF02893">
    <property type="entry name" value="GRAM"/>
    <property type="match status" value="2"/>
</dbReference>
<dbReference type="InterPro" id="IPR001849">
    <property type="entry name" value="PH_domain"/>
</dbReference>
<feature type="compositionally biased region" description="Acidic residues" evidence="1">
    <location>
        <begin position="1310"/>
        <end position="1330"/>
    </location>
</feature>
<dbReference type="InterPro" id="IPR004182">
    <property type="entry name" value="GRAM"/>
</dbReference>
<dbReference type="Pfam" id="PF00169">
    <property type="entry name" value="PH"/>
    <property type="match status" value="5"/>
</dbReference>
<dbReference type="PANTHER" id="PTHR14336">
    <property type="entry name" value="TANDEM PH DOMAIN CONTAINING PROTEIN"/>
    <property type="match status" value="1"/>
</dbReference>
<evidence type="ECO:0000313" key="3">
    <source>
        <dbReference type="EMBL" id="KAG9395975.1"/>
    </source>
</evidence>
<dbReference type="InterPro" id="IPR051707">
    <property type="entry name" value="PI-Interact_SigTrans_Reg"/>
</dbReference>
<dbReference type="PANTHER" id="PTHR14336:SF8">
    <property type="entry name" value="PROTEIN OPY1"/>
    <property type="match status" value="1"/>
</dbReference>
<evidence type="ECO:0000256" key="1">
    <source>
        <dbReference type="SAM" id="MobiDB-lite"/>
    </source>
</evidence>
<keyword evidence="4" id="KW-1185">Reference proteome</keyword>
<feature type="domain" description="PH" evidence="2">
    <location>
        <begin position="10"/>
        <end position="108"/>
    </location>
</feature>
<feature type="compositionally biased region" description="Polar residues" evidence="1">
    <location>
        <begin position="1350"/>
        <end position="1361"/>
    </location>
</feature>
<dbReference type="PROSITE" id="PS50003">
    <property type="entry name" value="PH_DOMAIN"/>
    <property type="match status" value="6"/>
</dbReference>
<dbReference type="Gene3D" id="2.30.29.30">
    <property type="entry name" value="Pleckstrin-homology domain (PH domain)/Phosphotyrosine-binding domain (PTB)"/>
    <property type="match status" value="8"/>
</dbReference>
<comment type="caution">
    <text evidence="3">The sequence shown here is derived from an EMBL/GenBank/DDBJ whole genome shotgun (WGS) entry which is preliminary data.</text>
</comment>
<sequence>MPRGDDSAYDVIISGPLFKTSDNGMKNWKKRHCILFSDGVLKYYAAEGDTKPKGVVGIQKAEIVVSNADEVSKDFCFQVNTGGRLFFFAADTEDEMQGWLETLIDLQTALGDEAGAVMNPMFSAPDVAVDLGQGKTDEDQDDAVDAKDSSAASKTAKFAAGVSARTKQLEREQASLPRDIGRTLTQTRYHTLFNLPREDLLIFVTRAHVSITHVGVDVEGVDESLGTGGQLMVGLHHVAFDSKAGARGMVNFNQMTELIRYDRVNKVELEGTLHHTVTLALADRRVKISKISTKDRMVCCMIEDRVAIAQGRRPPSIATDTPTKAAMARPSRSSWCRMLSSRVTGGKGWKERYVVLYRDVLVWYKSFSQWTPTSVVRLQDCMAERVDEMVGKPKCVGIFFYKQRCVIIRLKSDAEADRWVVSINQNRAPLSDPSLAEALESYVRAPSLHTVFASTLLFASFEVELGDAVVEAFTAHLKVNPTAGTLFLTRRNVYFVSNKILGGKLKDPIPFDAIRDIRTRPVIGGLEIVTADHKYFFSRVDGVSRCLTILYDLVAIAVGEEPPSVTAGSPTTTSIAECERCGWMRKCGPKGRYWNRRYCILYGGILWYYRSPAGLVPFGSVVLEKCIAVPADRMIGHPNALAIIFSRTRTFFFKVASAQLRDEWVDAINGAIPKGSINPTLQATLQELAACQDKRRVRETGELIRALNLNEDIVIISCRAMLAIPPCPGRLFITRNNVCFVGQTPIIQSNTREVIPFTDIVSVSSKLNGLVVQGTKSSQTFTLLPPATPDPFVRLCTDLTALHHGKVPPTVTKGTPPAAVLVNATAYGYLDKFPRTSANFELKARAGELWKRRWVSLDGTTLYYYKDTAGLVPKGSVDLSKYSCIVHTAHRVLGIDNTFAIFFATEMPFFFRASDSRVMRYWIDKLSAACPELPMADRRDLEKQATQSSLDQMISEDRMNQMFVLPSNDRLVDTADCALFKPSIGVPIQGKIIVTSSSLCFYSHIPLFSSAKVQIALKDIEDIRPQQIMGVSPGLRVRTREGQYRFMQMIQRQRILKFLRDTVAAAAGREPPSLRTAKPTTFACVSRGVLTGYLDAMVPSSQGEQFLQRWCAIVDGRMMMFKDNTSTEPLRIIPLEACVAVAGKKITGKDRSFAILSLQGANIAFKTAHEDVAAAWVEKINSNLRIALNEEDSAHLKEMSLTADATTLFKLNDVFERFELESGQVIVSQYPCTLVRTMSVTGRLIMTQSYVLFTASSLFSSSKLQIPFRYIQDIRADSNHAIAIEYRKPKQGVIDPYKTGGEQYARDVDSDSSSDSDSDSDSESESESESEASSGVSDSDDEEEREENFIENTEPTTVTLSGFGSRDAVFDEISDAWAIMKGDLPPSLLRGAPTKASLRDADMEGNIDVLNRPMTAWDQHQVIVKYRSIIIMAKSVGDAGGKKQPPVLRMMSLRVCRLMDGSTLTATRCTLGVFSIQKPSSPVFLRFRDEEELADWRMIIEEQIGTVTPEDDARLKAATEQAMVGGDATEFLKANELPDDTVVLHTQRAVWSPKHGLPLPGMLLLTETHWGFYGKVMSREETAAHQWENTEAVTGKAVLPSTVTNALVFQLRPKSEWLDDPRVTELKPADTQEKEDVRKPDVNGLTVGEISDTDSDSDSGDESDGTDMVGYIDNEITESGWGKARSVLKAASVLGALGSTHLADQIEVTISGLPAARQAQILSADLLALGAGVTPPSSAAQLPSAVIHREYLKRGHVMGAVISDRVEEPVIPPSQWHRSYMVVAGSFLYVYSAPDDSAPGDIVNLADCLEVTLTSATLAKVQVAEGSDSESEDEAAYASDDGDSDSEGGSVMRRSCVIITRPDAKERLLVLGSDDADEVQAWFDVLEGVWDSYKPKLKKLGVMSHEDSDGRTVDEALPTRHQVVPLRSLQVSLGGLFGKGTLSLMKSLDTQSIIVRLTLKRKKEHRFYAHEMLDIDMDEDAVSGRVVISYQRPDAPKPVRLRMSSADIQGTRDVHRILSEAMWMSQD</sequence>
<feature type="region of interest" description="Disordered" evidence="1">
    <location>
        <begin position="1294"/>
        <end position="1361"/>
    </location>
</feature>
<accession>A0A8J6AZ98</accession>
<reference evidence="3" key="1">
    <citation type="submission" date="2021-05" db="EMBL/GenBank/DDBJ databases">
        <title>A free-living protist that lacks canonical eukaryotic 1 DNA replication and segregation systems.</title>
        <authorList>
            <person name="Salas-Leiva D.E."/>
            <person name="Tromer E.C."/>
            <person name="Curtis B.A."/>
            <person name="Jerlstrom-Hultqvist J."/>
            <person name="Kolisko M."/>
            <person name="Yi Z."/>
            <person name="Salas-Leiva J.S."/>
            <person name="Gallot-Lavallee L."/>
            <person name="Kops G.J.P.L."/>
            <person name="Archibald J.M."/>
            <person name="Simpson A.G.B."/>
            <person name="Roger A.J."/>
        </authorList>
    </citation>
    <scope>NUCLEOTIDE SEQUENCE</scope>
    <source>
        <strain evidence="3">BICM</strain>
    </source>
</reference>
<dbReference type="SMART" id="SM00233">
    <property type="entry name" value="PH"/>
    <property type="match status" value="7"/>
</dbReference>
<evidence type="ECO:0000259" key="2">
    <source>
        <dbReference type="PROSITE" id="PS50003"/>
    </source>
</evidence>
<feature type="domain" description="PH" evidence="2">
    <location>
        <begin position="823"/>
        <end position="931"/>
    </location>
</feature>
<organism evidence="3 4">
    <name type="scientific">Carpediemonas membranifera</name>
    <dbReference type="NCBI Taxonomy" id="201153"/>
    <lineage>
        <taxon>Eukaryota</taxon>
        <taxon>Metamonada</taxon>
        <taxon>Carpediemonas-like organisms</taxon>
        <taxon>Carpediemonas</taxon>
    </lineage>
</organism>